<evidence type="ECO:0000256" key="1">
    <source>
        <dbReference type="ARBA" id="ARBA00004141"/>
    </source>
</evidence>
<evidence type="ECO:0000256" key="2">
    <source>
        <dbReference type="ARBA" id="ARBA00022692"/>
    </source>
</evidence>
<dbReference type="CDD" id="cd17393">
    <property type="entry name" value="MFS_MosC_like"/>
    <property type="match status" value="1"/>
</dbReference>
<feature type="transmembrane region" description="Helical" evidence="5">
    <location>
        <begin position="200"/>
        <end position="221"/>
    </location>
</feature>
<feature type="transmembrane region" description="Helical" evidence="5">
    <location>
        <begin position="142"/>
        <end position="163"/>
    </location>
</feature>
<dbReference type="Pfam" id="PF07690">
    <property type="entry name" value="MFS_1"/>
    <property type="match status" value="1"/>
</dbReference>
<feature type="transmembrane region" description="Helical" evidence="5">
    <location>
        <begin position="331"/>
        <end position="350"/>
    </location>
</feature>
<dbReference type="GO" id="GO:0022857">
    <property type="term" value="F:transmembrane transporter activity"/>
    <property type="evidence" value="ECO:0007669"/>
    <property type="project" value="InterPro"/>
</dbReference>
<dbReference type="Proteomes" id="UP000569951">
    <property type="component" value="Unassembled WGS sequence"/>
</dbReference>
<organism evidence="7 8">
    <name type="scientific">Deinobacterium chartae</name>
    <dbReference type="NCBI Taxonomy" id="521158"/>
    <lineage>
        <taxon>Bacteria</taxon>
        <taxon>Thermotogati</taxon>
        <taxon>Deinococcota</taxon>
        <taxon>Deinococci</taxon>
        <taxon>Deinococcales</taxon>
        <taxon>Deinococcaceae</taxon>
        <taxon>Deinobacterium</taxon>
    </lineage>
</organism>
<dbReference type="PROSITE" id="PS50850">
    <property type="entry name" value="MFS"/>
    <property type="match status" value="1"/>
</dbReference>
<reference evidence="7 8" key="1">
    <citation type="submission" date="2020-08" db="EMBL/GenBank/DDBJ databases">
        <title>Genomic Encyclopedia of Type Strains, Phase IV (KMG-IV): sequencing the most valuable type-strain genomes for metagenomic binning, comparative biology and taxonomic classification.</title>
        <authorList>
            <person name="Goeker M."/>
        </authorList>
    </citation>
    <scope>NUCLEOTIDE SEQUENCE [LARGE SCALE GENOMIC DNA]</scope>
    <source>
        <strain evidence="7 8">DSM 21458</strain>
    </source>
</reference>
<protein>
    <submittedName>
        <fullName evidence="7">MFS family permease</fullName>
    </submittedName>
</protein>
<proteinExistence type="predicted"/>
<name>A0A841HX45_9DEIO</name>
<gene>
    <name evidence="7" type="ORF">HNR42_001400</name>
</gene>
<dbReference type="InterPro" id="IPR011701">
    <property type="entry name" value="MFS"/>
</dbReference>
<feature type="transmembrane region" description="Helical" evidence="5">
    <location>
        <begin position="79"/>
        <end position="96"/>
    </location>
</feature>
<dbReference type="EMBL" id="JACHHG010000004">
    <property type="protein sequence ID" value="MBB6097977.1"/>
    <property type="molecule type" value="Genomic_DNA"/>
</dbReference>
<evidence type="ECO:0000313" key="7">
    <source>
        <dbReference type="EMBL" id="MBB6097977.1"/>
    </source>
</evidence>
<dbReference type="PANTHER" id="PTHR23514:SF13">
    <property type="entry name" value="INNER MEMBRANE PROTEIN YBJJ"/>
    <property type="match status" value="1"/>
</dbReference>
<feature type="transmembrane region" description="Helical" evidence="5">
    <location>
        <begin position="169"/>
        <end position="188"/>
    </location>
</feature>
<feature type="transmembrane region" description="Helical" evidence="5">
    <location>
        <begin position="12"/>
        <end position="32"/>
    </location>
</feature>
<evidence type="ECO:0000313" key="8">
    <source>
        <dbReference type="Proteomes" id="UP000569951"/>
    </source>
</evidence>
<comment type="subcellular location">
    <subcellularLocation>
        <location evidence="1">Membrane</location>
        <topology evidence="1">Multi-pass membrane protein</topology>
    </subcellularLocation>
</comment>
<dbReference type="AlphaFoldDB" id="A0A841HX45"/>
<sequence length="396" mass="39991">MTRSPLSPHVRAARTAVSTVFLVNGAALATWVSRIPAIKRDLGLSDGVLGLALLSMAAGALFAFSVTGYLIARYGSRRVTVAAGLLFCAALPLLAVAPSLALLVLTLALFGALNGAMDVAMNAHGVEVEARYGRPILSSFHGMFSLGGLIGAGIGALVAGAGITTEVHFAAAAVLLEAALLLVALRLLPTPPAHRPGDSVFALPSRSLLGFGIIAFCASMTEGSMADWSAVYLRDTLGTGAGYAAAGYAAFSLTMTAVRFGGDALVARLGPVFMVRWGGLVAAVGLGSALLLGHPAATLLGFACVGIGMATLYPLVFSAAGRTPGVTSGTAIAAVATMGYSGFLAGPPFIGLLAEGISLRGALGLVALLCLLIALLSPIVRRAERAPEREAPALEV</sequence>
<comment type="caution">
    <text evidence="7">The sequence shown here is derived from an EMBL/GenBank/DDBJ whole genome shotgun (WGS) entry which is preliminary data.</text>
</comment>
<dbReference type="InterPro" id="IPR051788">
    <property type="entry name" value="MFS_Transporter"/>
</dbReference>
<evidence type="ECO:0000256" key="4">
    <source>
        <dbReference type="ARBA" id="ARBA00023136"/>
    </source>
</evidence>
<dbReference type="PANTHER" id="PTHR23514">
    <property type="entry name" value="BYPASS OF STOP CODON PROTEIN 6"/>
    <property type="match status" value="1"/>
</dbReference>
<feature type="transmembrane region" description="Helical" evidence="5">
    <location>
        <begin position="362"/>
        <end position="380"/>
    </location>
</feature>
<feature type="transmembrane region" description="Helical" evidence="5">
    <location>
        <begin position="241"/>
        <end position="261"/>
    </location>
</feature>
<evidence type="ECO:0000259" key="6">
    <source>
        <dbReference type="PROSITE" id="PS50850"/>
    </source>
</evidence>
<feature type="domain" description="Major facilitator superfamily (MFS) profile" evidence="6">
    <location>
        <begin position="13"/>
        <end position="385"/>
    </location>
</feature>
<dbReference type="InterPro" id="IPR036259">
    <property type="entry name" value="MFS_trans_sf"/>
</dbReference>
<dbReference type="RefSeq" id="WP_221276969.1">
    <property type="nucleotide sequence ID" value="NZ_JACHHG010000004.1"/>
</dbReference>
<feature type="transmembrane region" description="Helical" evidence="5">
    <location>
        <begin position="273"/>
        <end position="293"/>
    </location>
</feature>
<evidence type="ECO:0000256" key="5">
    <source>
        <dbReference type="SAM" id="Phobius"/>
    </source>
</evidence>
<dbReference type="GO" id="GO:0016020">
    <property type="term" value="C:membrane"/>
    <property type="evidence" value="ECO:0007669"/>
    <property type="project" value="UniProtKB-SubCell"/>
</dbReference>
<dbReference type="Gene3D" id="1.20.1250.20">
    <property type="entry name" value="MFS general substrate transporter like domains"/>
    <property type="match status" value="2"/>
</dbReference>
<keyword evidence="4 5" id="KW-0472">Membrane</keyword>
<evidence type="ECO:0000256" key="3">
    <source>
        <dbReference type="ARBA" id="ARBA00022989"/>
    </source>
</evidence>
<keyword evidence="2 5" id="KW-0812">Transmembrane</keyword>
<feature type="transmembrane region" description="Helical" evidence="5">
    <location>
        <begin position="299"/>
        <end position="319"/>
    </location>
</feature>
<dbReference type="SUPFAM" id="SSF103473">
    <property type="entry name" value="MFS general substrate transporter"/>
    <property type="match status" value="1"/>
</dbReference>
<feature type="transmembrane region" description="Helical" evidence="5">
    <location>
        <begin position="52"/>
        <end position="72"/>
    </location>
</feature>
<keyword evidence="8" id="KW-1185">Reference proteome</keyword>
<dbReference type="InterPro" id="IPR020846">
    <property type="entry name" value="MFS_dom"/>
</dbReference>
<keyword evidence="3 5" id="KW-1133">Transmembrane helix</keyword>
<accession>A0A841HX45</accession>